<evidence type="ECO:0000313" key="3">
    <source>
        <dbReference type="EMBL" id="MBJ6724268.1"/>
    </source>
</evidence>
<protein>
    <submittedName>
        <fullName evidence="3">Glycosyltransferase family 4 protein</fullName>
    </submittedName>
</protein>
<sequence length="392" mass="44705">MIIGHQDENYACKRCITHILEEATYRNIKKENLYAYLWFTLRVLHKVGLLKKLKVDTSYKHFSLTSSRVDLHHLFNCVSFSKTPWITTFESFVPRYSELLVNIGDGRIAFPATGNLVKAMQALAADSCRKIIALSECTRNMQEDLIQLFPEYAEPIRRKLCCLYPPQRLYVDSFAAKRLSLDGPISFLFVGRDFFTKGGAELIKAFVRLVEEFHLPILLRIVSLLDAGNYANLVSRAEIAAVQKTIDEAPWIEYHRELPNQDVIDLMLQSHVGILPSWAETFGYSVLEFQATGCPVITTDVRAFPEINSNEVGYLIEVPKNDHGEGLYMTKPQRDVMARIIQQGIETAVGKIFLDRSEVASKGERAIARVRKWHDPAAYAETMRGIYHEALR</sequence>
<dbReference type="SUPFAM" id="SSF53756">
    <property type="entry name" value="UDP-Glycosyltransferase/glycogen phosphorylase"/>
    <property type="match status" value="1"/>
</dbReference>
<dbReference type="RefSeq" id="WP_199383104.1">
    <property type="nucleotide sequence ID" value="NZ_JAEMHM010000004.1"/>
</dbReference>
<evidence type="ECO:0000256" key="1">
    <source>
        <dbReference type="ARBA" id="ARBA00022679"/>
    </source>
</evidence>
<organism evidence="3 4">
    <name type="scientific">Geomesophilobacter sediminis</name>
    <dbReference type="NCBI Taxonomy" id="2798584"/>
    <lineage>
        <taxon>Bacteria</taxon>
        <taxon>Pseudomonadati</taxon>
        <taxon>Thermodesulfobacteriota</taxon>
        <taxon>Desulfuromonadia</taxon>
        <taxon>Geobacterales</taxon>
        <taxon>Geobacteraceae</taxon>
        <taxon>Geomesophilobacter</taxon>
    </lineage>
</organism>
<feature type="domain" description="Glycosyl transferase family 1" evidence="2">
    <location>
        <begin position="180"/>
        <end position="320"/>
    </location>
</feature>
<dbReference type="AlphaFoldDB" id="A0A8J7JC44"/>
<evidence type="ECO:0000313" key="4">
    <source>
        <dbReference type="Proteomes" id="UP000636888"/>
    </source>
</evidence>
<dbReference type="GO" id="GO:0009103">
    <property type="term" value="P:lipopolysaccharide biosynthetic process"/>
    <property type="evidence" value="ECO:0007669"/>
    <property type="project" value="TreeGrafter"/>
</dbReference>
<gene>
    <name evidence="3" type="ORF">JFN93_06085</name>
</gene>
<evidence type="ECO:0000259" key="2">
    <source>
        <dbReference type="Pfam" id="PF00534"/>
    </source>
</evidence>
<keyword evidence="4" id="KW-1185">Reference proteome</keyword>
<dbReference type="InterPro" id="IPR001296">
    <property type="entry name" value="Glyco_trans_1"/>
</dbReference>
<keyword evidence="1" id="KW-0808">Transferase</keyword>
<dbReference type="GO" id="GO:0016757">
    <property type="term" value="F:glycosyltransferase activity"/>
    <property type="evidence" value="ECO:0007669"/>
    <property type="project" value="InterPro"/>
</dbReference>
<dbReference type="EMBL" id="JAEMHM010000004">
    <property type="protein sequence ID" value="MBJ6724268.1"/>
    <property type="molecule type" value="Genomic_DNA"/>
</dbReference>
<name>A0A8J7JC44_9BACT</name>
<dbReference type="CDD" id="cd03801">
    <property type="entry name" value="GT4_PimA-like"/>
    <property type="match status" value="1"/>
</dbReference>
<reference evidence="3" key="1">
    <citation type="submission" date="2020-12" db="EMBL/GenBank/DDBJ databases">
        <title>Geomonas sp. Red875, isolated from river sediment.</title>
        <authorList>
            <person name="Xu Z."/>
            <person name="Zhang Z."/>
            <person name="Masuda Y."/>
            <person name="Itoh H."/>
            <person name="Senoo K."/>
        </authorList>
    </citation>
    <scope>NUCLEOTIDE SEQUENCE</scope>
    <source>
        <strain evidence="3">Red875</strain>
    </source>
</reference>
<dbReference type="PANTHER" id="PTHR46401">
    <property type="entry name" value="GLYCOSYLTRANSFERASE WBBK-RELATED"/>
    <property type="match status" value="1"/>
</dbReference>
<accession>A0A8J7JC44</accession>
<dbReference type="PANTHER" id="PTHR46401:SF2">
    <property type="entry name" value="GLYCOSYLTRANSFERASE WBBK-RELATED"/>
    <property type="match status" value="1"/>
</dbReference>
<dbReference type="Pfam" id="PF00534">
    <property type="entry name" value="Glycos_transf_1"/>
    <property type="match status" value="1"/>
</dbReference>
<comment type="caution">
    <text evidence="3">The sequence shown here is derived from an EMBL/GenBank/DDBJ whole genome shotgun (WGS) entry which is preliminary data.</text>
</comment>
<proteinExistence type="predicted"/>
<dbReference type="Proteomes" id="UP000636888">
    <property type="component" value="Unassembled WGS sequence"/>
</dbReference>
<dbReference type="Gene3D" id="3.40.50.2000">
    <property type="entry name" value="Glycogen Phosphorylase B"/>
    <property type="match status" value="1"/>
</dbReference>